<evidence type="ECO:0000313" key="2">
    <source>
        <dbReference type="Proteomes" id="UP001055072"/>
    </source>
</evidence>
<dbReference type="Proteomes" id="UP001055072">
    <property type="component" value="Unassembled WGS sequence"/>
</dbReference>
<reference evidence="1" key="1">
    <citation type="journal article" date="2021" name="Environ. Microbiol.">
        <title>Gene family expansions and transcriptome signatures uncover fungal adaptations to wood decay.</title>
        <authorList>
            <person name="Hage H."/>
            <person name="Miyauchi S."/>
            <person name="Viragh M."/>
            <person name="Drula E."/>
            <person name="Min B."/>
            <person name="Chaduli D."/>
            <person name="Navarro D."/>
            <person name="Favel A."/>
            <person name="Norest M."/>
            <person name="Lesage-Meessen L."/>
            <person name="Balint B."/>
            <person name="Merenyi Z."/>
            <person name="de Eugenio L."/>
            <person name="Morin E."/>
            <person name="Martinez A.T."/>
            <person name="Baldrian P."/>
            <person name="Stursova M."/>
            <person name="Martinez M.J."/>
            <person name="Novotny C."/>
            <person name="Magnuson J.K."/>
            <person name="Spatafora J.W."/>
            <person name="Maurice S."/>
            <person name="Pangilinan J."/>
            <person name="Andreopoulos W."/>
            <person name="LaButti K."/>
            <person name="Hundley H."/>
            <person name="Na H."/>
            <person name="Kuo A."/>
            <person name="Barry K."/>
            <person name="Lipzen A."/>
            <person name="Henrissat B."/>
            <person name="Riley R."/>
            <person name="Ahrendt S."/>
            <person name="Nagy L.G."/>
            <person name="Grigoriev I.V."/>
            <person name="Martin F."/>
            <person name="Rosso M.N."/>
        </authorList>
    </citation>
    <scope>NUCLEOTIDE SEQUENCE</scope>
    <source>
        <strain evidence="1">CBS 384.51</strain>
    </source>
</reference>
<evidence type="ECO:0000313" key="1">
    <source>
        <dbReference type="EMBL" id="KAI0085746.1"/>
    </source>
</evidence>
<proteinExistence type="predicted"/>
<accession>A0ACB8TUN0</accession>
<protein>
    <submittedName>
        <fullName evidence="1">Glycolipid transfer protein</fullName>
    </submittedName>
</protein>
<sequence length="232" mass="26235">MAPYYETAKVSACSTCAFIPAVPKHVHNHDNLRSLTIPNSVLEQSFVDVEVTDDGVRTASFLQASDDFVNMFDLLGTGVFSFVQTDLRSNIAGVRARHEQKPNESVTLEQLVVKEAEEGQRHATACLVRLVRGLLFTCRALENMQEDRNAELHVCFRRSYDAILKHHHSFIVRSVVTVAIRAVPHRHVFYDRLTEGTSHEKFDVELVKWLAGLEAIVTRLRNFLEEGGYGRV</sequence>
<gene>
    <name evidence="1" type="ORF">BDY19DRAFT_895903</name>
</gene>
<keyword evidence="2" id="KW-1185">Reference proteome</keyword>
<comment type="caution">
    <text evidence="1">The sequence shown here is derived from an EMBL/GenBank/DDBJ whole genome shotgun (WGS) entry which is preliminary data.</text>
</comment>
<name>A0ACB8TUN0_9APHY</name>
<organism evidence="1 2">
    <name type="scientific">Irpex rosettiformis</name>
    <dbReference type="NCBI Taxonomy" id="378272"/>
    <lineage>
        <taxon>Eukaryota</taxon>
        <taxon>Fungi</taxon>
        <taxon>Dikarya</taxon>
        <taxon>Basidiomycota</taxon>
        <taxon>Agaricomycotina</taxon>
        <taxon>Agaricomycetes</taxon>
        <taxon>Polyporales</taxon>
        <taxon>Irpicaceae</taxon>
        <taxon>Irpex</taxon>
    </lineage>
</organism>
<dbReference type="EMBL" id="MU274928">
    <property type="protein sequence ID" value="KAI0085746.1"/>
    <property type="molecule type" value="Genomic_DNA"/>
</dbReference>